<keyword evidence="3" id="KW-1185">Reference proteome</keyword>
<evidence type="ECO:0000256" key="1">
    <source>
        <dbReference type="SAM" id="Phobius"/>
    </source>
</evidence>
<dbReference type="InterPro" id="IPR012902">
    <property type="entry name" value="N_methyl_site"/>
</dbReference>
<protein>
    <submittedName>
        <fullName evidence="2">Type IV pilus modification protein PilV</fullName>
    </submittedName>
</protein>
<keyword evidence="1" id="KW-0472">Membrane</keyword>
<feature type="transmembrane region" description="Helical" evidence="1">
    <location>
        <begin position="12"/>
        <end position="34"/>
    </location>
</feature>
<keyword evidence="1" id="KW-0812">Transmembrane</keyword>
<dbReference type="Pfam" id="PF07963">
    <property type="entry name" value="N_methyl"/>
    <property type="match status" value="1"/>
</dbReference>
<comment type="caution">
    <text evidence="2">The sequence shown here is derived from an EMBL/GenBank/DDBJ whole genome shotgun (WGS) entry which is preliminary data.</text>
</comment>
<evidence type="ECO:0000313" key="2">
    <source>
        <dbReference type="EMBL" id="MEI7036920.1"/>
    </source>
</evidence>
<organism evidence="2 3">
    <name type="scientific">Fulvimonas yonginensis</name>
    <dbReference type="NCBI Taxonomy" id="1495200"/>
    <lineage>
        <taxon>Bacteria</taxon>
        <taxon>Pseudomonadati</taxon>
        <taxon>Pseudomonadota</taxon>
        <taxon>Gammaproteobacteria</taxon>
        <taxon>Lysobacterales</taxon>
        <taxon>Rhodanobacteraceae</taxon>
        <taxon>Fulvimonas</taxon>
    </lineage>
</organism>
<gene>
    <name evidence="2" type="primary">pilV</name>
    <name evidence="2" type="ORF">WAT24_09140</name>
</gene>
<dbReference type="NCBIfam" id="TIGR02532">
    <property type="entry name" value="IV_pilin_GFxxxE"/>
    <property type="match status" value="1"/>
</dbReference>
<name>A0ABU8JC97_9GAMM</name>
<sequence>MNRHAPRGQRGISLIEVMVAIVVFGVGMLGLALLQTKGAQFTKESGSRTNAIIQARSLADAMRANPLGVDPADGSSSYYLYDGSVAPDPAACASNAPCFRAKTDLKEWLDRIGTGTIGAVGAPAARVSRDATLGTFTVTVSWNGLDLNGDKQLTAADNGTYSFSFLP</sequence>
<dbReference type="RefSeq" id="WP_336807547.1">
    <property type="nucleotide sequence ID" value="NZ_JBBBNY010000005.1"/>
</dbReference>
<dbReference type="Proteomes" id="UP001381174">
    <property type="component" value="Unassembled WGS sequence"/>
</dbReference>
<dbReference type="EMBL" id="JBBBNY010000005">
    <property type="protein sequence ID" value="MEI7036920.1"/>
    <property type="molecule type" value="Genomic_DNA"/>
</dbReference>
<evidence type="ECO:0000313" key="3">
    <source>
        <dbReference type="Proteomes" id="UP001381174"/>
    </source>
</evidence>
<accession>A0ABU8JC97</accession>
<keyword evidence="1" id="KW-1133">Transmembrane helix</keyword>
<dbReference type="InterPro" id="IPR013362">
    <property type="entry name" value="Pilus_4_PilV"/>
</dbReference>
<reference evidence="2 3" key="1">
    <citation type="journal article" date="2014" name="Int. J. Syst. Evol. Microbiol.">
        <title>Fulvimonas yonginensis sp. nov., isolated from greenhouse soil, and emended description of the genus Fulvimonas.</title>
        <authorList>
            <person name="Ahn J.H."/>
            <person name="Kim S.J."/>
            <person name="Weon H.Y."/>
            <person name="Hong S.B."/>
            <person name="Seok S.J."/>
            <person name="Kwon S.W."/>
        </authorList>
    </citation>
    <scope>NUCLEOTIDE SEQUENCE [LARGE SCALE GENOMIC DNA]</scope>
    <source>
        <strain evidence="2 3">KACC 16952</strain>
    </source>
</reference>
<proteinExistence type="predicted"/>
<dbReference type="NCBIfam" id="TIGR02523">
    <property type="entry name" value="type_IV_pilV"/>
    <property type="match status" value="1"/>
</dbReference>